<evidence type="ECO:0000256" key="1">
    <source>
        <dbReference type="ARBA" id="ARBA00001971"/>
    </source>
</evidence>
<dbReference type="InterPro" id="IPR050121">
    <property type="entry name" value="Cytochrome_P450_monoxygenase"/>
</dbReference>
<dbReference type="OrthoDB" id="3945418at2759"/>
<dbReference type="CDD" id="cd11062">
    <property type="entry name" value="CYP58-like"/>
    <property type="match status" value="1"/>
</dbReference>
<dbReference type="Pfam" id="PF00067">
    <property type="entry name" value="p450"/>
    <property type="match status" value="1"/>
</dbReference>
<dbReference type="Proteomes" id="UP000663193">
    <property type="component" value="Chromosome 19"/>
</dbReference>
<protein>
    <submittedName>
        <fullName evidence="6">Uncharacterized protein</fullName>
    </submittedName>
</protein>
<reference evidence="7" key="1">
    <citation type="journal article" date="2021" name="BMC Genomics">
        <title>Chromosome-level genome assembly and manually-curated proteome of model necrotroph Parastagonospora nodorum Sn15 reveals a genome-wide trove of candidate effector homologs, and redundancy of virulence-related functions within an accessory chromosome.</title>
        <authorList>
            <person name="Bertazzoni S."/>
            <person name="Jones D.A.B."/>
            <person name="Phan H.T."/>
            <person name="Tan K.-C."/>
            <person name="Hane J.K."/>
        </authorList>
    </citation>
    <scope>NUCLEOTIDE SEQUENCE [LARGE SCALE GENOMIC DNA]</scope>
    <source>
        <strain evidence="7">SN15 / ATCC MYA-4574 / FGSC 10173)</strain>
    </source>
</reference>
<name>A0A7U2I9B3_PHANO</name>
<comment type="cofactor">
    <cofactor evidence="1 4">
        <name>heme</name>
        <dbReference type="ChEBI" id="CHEBI:30413"/>
    </cofactor>
</comment>
<dbReference type="PANTHER" id="PTHR24305:SF234">
    <property type="entry name" value="CYTOCHROME P450"/>
    <property type="match status" value="1"/>
</dbReference>
<evidence type="ECO:0000256" key="5">
    <source>
        <dbReference type="RuleBase" id="RU000461"/>
    </source>
</evidence>
<dbReference type="InterPro" id="IPR017972">
    <property type="entry name" value="Cyt_P450_CS"/>
</dbReference>
<dbReference type="PRINTS" id="PR00463">
    <property type="entry name" value="EP450I"/>
</dbReference>
<evidence type="ECO:0000313" key="7">
    <source>
        <dbReference type="Proteomes" id="UP000663193"/>
    </source>
</evidence>
<sequence>MLSPFFSKSSTRALEKVLFSKVNKLCERISAARPNGPVHLYQGFRSLTVDVISEFAFGESFNLLTDAEDNTFSAPILDTFNQTIATTWELIQFPILRIIAINAPLALAAKLSTAAAKQRVLFDAVQAAIDKFRSLQKLGKSFDHVVIFDQMEGLKDRDLLAEATEVLIAGSDTTATTLSVAIEEMIKKPAVWEKLKGEVKGAGLVTEQDYETRKIEQLPFLAACVKEAMRYAMAVPGRLPRVVPKPGMGAEPLVVDGKLIPAGSRVSMSAYTVHFDTTIWGSDARTFRPERWLAPNAKHLEKYLVNFSKGARQCLGINLANAETMLTLAMLANQFRFTLDESLVKADLEKMDYFVVGVEGTGLRAHVHEDVDDGKESH</sequence>
<dbReference type="EMBL" id="CP069041">
    <property type="protein sequence ID" value="QRD05618.1"/>
    <property type="molecule type" value="Genomic_DNA"/>
</dbReference>
<gene>
    <name evidence="6" type="ORF">JI435_059000</name>
</gene>
<dbReference type="InterPro" id="IPR001128">
    <property type="entry name" value="Cyt_P450"/>
</dbReference>
<dbReference type="GO" id="GO:0005506">
    <property type="term" value="F:iron ion binding"/>
    <property type="evidence" value="ECO:0007669"/>
    <property type="project" value="InterPro"/>
</dbReference>
<dbReference type="InterPro" id="IPR036396">
    <property type="entry name" value="Cyt_P450_sf"/>
</dbReference>
<evidence type="ECO:0000256" key="4">
    <source>
        <dbReference type="PIRSR" id="PIRSR602401-1"/>
    </source>
</evidence>
<organism evidence="6 7">
    <name type="scientific">Phaeosphaeria nodorum (strain SN15 / ATCC MYA-4574 / FGSC 10173)</name>
    <name type="common">Glume blotch fungus</name>
    <name type="synonym">Parastagonospora nodorum</name>
    <dbReference type="NCBI Taxonomy" id="321614"/>
    <lineage>
        <taxon>Eukaryota</taxon>
        <taxon>Fungi</taxon>
        <taxon>Dikarya</taxon>
        <taxon>Ascomycota</taxon>
        <taxon>Pezizomycotina</taxon>
        <taxon>Dothideomycetes</taxon>
        <taxon>Pleosporomycetidae</taxon>
        <taxon>Pleosporales</taxon>
        <taxon>Pleosporineae</taxon>
        <taxon>Phaeosphaeriaceae</taxon>
        <taxon>Parastagonospora</taxon>
    </lineage>
</organism>
<keyword evidence="4 5" id="KW-0349">Heme</keyword>
<dbReference type="VEuPathDB" id="FungiDB:JI435_059000"/>
<dbReference type="SUPFAM" id="SSF48264">
    <property type="entry name" value="Cytochrome P450"/>
    <property type="match status" value="1"/>
</dbReference>
<comment type="similarity">
    <text evidence="5">Belongs to the cytochrome P450 family.</text>
</comment>
<accession>A0A7U2I9B3</accession>
<keyword evidence="7" id="KW-1185">Reference proteome</keyword>
<dbReference type="KEGG" id="pno:SNOG_05900"/>
<dbReference type="GO" id="GO:0004497">
    <property type="term" value="F:monooxygenase activity"/>
    <property type="evidence" value="ECO:0007669"/>
    <property type="project" value="UniProtKB-KW"/>
</dbReference>
<dbReference type="Gene3D" id="1.10.630.10">
    <property type="entry name" value="Cytochrome P450"/>
    <property type="match status" value="1"/>
</dbReference>
<feature type="binding site" description="axial binding residue" evidence="4">
    <location>
        <position position="314"/>
    </location>
    <ligand>
        <name>heme</name>
        <dbReference type="ChEBI" id="CHEBI:30413"/>
    </ligand>
    <ligandPart>
        <name>Fe</name>
        <dbReference type="ChEBI" id="CHEBI:18248"/>
    </ligandPart>
</feature>
<dbReference type="GO" id="GO:0020037">
    <property type="term" value="F:heme binding"/>
    <property type="evidence" value="ECO:0007669"/>
    <property type="project" value="InterPro"/>
</dbReference>
<keyword evidence="2 4" id="KW-0479">Metal-binding</keyword>
<dbReference type="GO" id="GO:0016705">
    <property type="term" value="F:oxidoreductase activity, acting on paired donors, with incorporation or reduction of molecular oxygen"/>
    <property type="evidence" value="ECO:0007669"/>
    <property type="project" value="InterPro"/>
</dbReference>
<proteinExistence type="inferred from homology"/>
<keyword evidence="3 4" id="KW-0408">Iron</keyword>
<dbReference type="PANTHER" id="PTHR24305">
    <property type="entry name" value="CYTOCHROME P450"/>
    <property type="match status" value="1"/>
</dbReference>
<evidence type="ECO:0000256" key="3">
    <source>
        <dbReference type="ARBA" id="ARBA00023004"/>
    </source>
</evidence>
<evidence type="ECO:0000313" key="6">
    <source>
        <dbReference type="EMBL" id="QRD05618.1"/>
    </source>
</evidence>
<dbReference type="PRINTS" id="PR00385">
    <property type="entry name" value="P450"/>
</dbReference>
<dbReference type="PROSITE" id="PS00086">
    <property type="entry name" value="CYTOCHROME_P450"/>
    <property type="match status" value="1"/>
</dbReference>
<dbReference type="InterPro" id="IPR002401">
    <property type="entry name" value="Cyt_P450_E_grp-I"/>
</dbReference>
<dbReference type="RefSeq" id="XP_001796294.1">
    <property type="nucleotide sequence ID" value="XM_001796242.1"/>
</dbReference>
<keyword evidence="5" id="KW-0560">Oxidoreductase</keyword>
<dbReference type="AlphaFoldDB" id="A0A7U2I9B3"/>
<keyword evidence="5" id="KW-0503">Monooxygenase</keyword>
<evidence type="ECO:0000256" key="2">
    <source>
        <dbReference type="ARBA" id="ARBA00022723"/>
    </source>
</evidence>